<dbReference type="RefSeq" id="WP_068048302.1">
    <property type="nucleotide sequence ID" value="NZ_JAAXOO010000002.1"/>
</dbReference>
<reference evidence="3 4" key="1">
    <citation type="submission" date="2020-04" db="EMBL/GenBank/DDBJ databases">
        <title>MicrobeNet Type strains.</title>
        <authorList>
            <person name="Nicholson A.C."/>
        </authorList>
    </citation>
    <scope>NUCLEOTIDE SEQUENCE [LARGE SCALE GENOMIC DNA]</scope>
    <source>
        <strain evidence="3 4">DSM 45078</strain>
    </source>
</reference>
<dbReference type="GO" id="GO:0005829">
    <property type="term" value="C:cytosol"/>
    <property type="evidence" value="ECO:0007669"/>
    <property type="project" value="TreeGrafter"/>
</dbReference>
<dbReference type="GO" id="GO:0070967">
    <property type="term" value="F:coenzyme F420 binding"/>
    <property type="evidence" value="ECO:0007669"/>
    <property type="project" value="TreeGrafter"/>
</dbReference>
<dbReference type="Gene3D" id="2.30.110.10">
    <property type="entry name" value="Electron Transport, Fmn-binding Protein, Chain A"/>
    <property type="match status" value="1"/>
</dbReference>
<name>A0A846XAS3_9NOCA</name>
<dbReference type="PANTHER" id="PTHR35176">
    <property type="entry name" value="HEME OXYGENASE HI_0854-RELATED"/>
    <property type="match status" value="1"/>
</dbReference>
<dbReference type="AlphaFoldDB" id="A0A846XAS3"/>
<dbReference type="EMBL" id="JAAXOO010000002">
    <property type="protein sequence ID" value="NKY33052.1"/>
    <property type="molecule type" value="Genomic_DNA"/>
</dbReference>
<evidence type="ECO:0000313" key="3">
    <source>
        <dbReference type="EMBL" id="NKY33052.1"/>
    </source>
</evidence>
<dbReference type="InterPro" id="IPR024747">
    <property type="entry name" value="Pyridox_Oxase-rel"/>
</dbReference>
<feature type="region of interest" description="Disordered" evidence="2">
    <location>
        <begin position="1"/>
        <end position="34"/>
    </location>
</feature>
<organism evidence="3 4">
    <name type="scientific">Nocardia speluncae</name>
    <dbReference type="NCBI Taxonomy" id="419477"/>
    <lineage>
        <taxon>Bacteria</taxon>
        <taxon>Bacillati</taxon>
        <taxon>Actinomycetota</taxon>
        <taxon>Actinomycetes</taxon>
        <taxon>Mycobacteriales</taxon>
        <taxon>Nocardiaceae</taxon>
        <taxon>Nocardia</taxon>
    </lineage>
</organism>
<accession>A0A846XAS3</accession>
<dbReference type="InterPro" id="IPR012349">
    <property type="entry name" value="Split_barrel_FMN-bd"/>
</dbReference>
<comment type="caution">
    <text evidence="3">The sequence shown here is derived from an EMBL/GenBank/DDBJ whole genome shotgun (WGS) entry which is preliminary data.</text>
</comment>
<dbReference type="Proteomes" id="UP000565715">
    <property type="component" value="Unassembled WGS sequence"/>
</dbReference>
<dbReference type="Pfam" id="PF12900">
    <property type="entry name" value="Pyridox_ox_2"/>
    <property type="match status" value="1"/>
</dbReference>
<feature type="compositionally biased region" description="Basic and acidic residues" evidence="2">
    <location>
        <begin position="187"/>
        <end position="197"/>
    </location>
</feature>
<dbReference type="InterPro" id="IPR052019">
    <property type="entry name" value="F420H2_bilvrd_red/Heme_oxyg"/>
</dbReference>
<dbReference type="SUPFAM" id="SSF50475">
    <property type="entry name" value="FMN-binding split barrel"/>
    <property type="match status" value="1"/>
</dbReference>
<evidence type="ECO:0000256" key="1">
    <source>
        <dbReference type="ARBA" id="ARBA00023002"/>
    </source>
</evidence>
<dbReference type="GO" id="GO:0016627">
    <property type="term" value="F:oxidoreductase activity, acting on the CH-CH group of donors"/>
    <property type="evidence" value="ECO:0007669"/>
    <property type="project" value="TreeGrafter"/>
</dbReference>
<gene>
    <name evidence="3" type="ORF">HGA13_08210</name>
</gene>
<evidence type="ECO:0000313" key="4">
    <source>
        <dbReference type="Proteomes" id="UP000565715"/>
    </source>
</evidence>
<feature type="compositionally biased region" description="Basic and acidic residues" evidence="2">
    <location>
        <begin position="22"/>
        <end position="34"/>
    </location>
</feature>
<sequence>MTFSSPESPRVAGEGSLAARLARSDGIHPPRSLSRTDQERFLAEAHIAVLSVDAGPARPPMSVPLWYAYEPGGDIVVNTSVSSRKARLLRTAGAATLTVQHGAPPYRYVVVEGGVVDDIHPAPIAVRRDIARRYLSAEGADAAVDRYDPDDQVLFVIRPQRWYSADFSGVSTRVADDPIGPAASARPVHDTGVRHGR</sequence>
<dbReference type="PANTHER" id="PTHR35176:SF6">
    <property type="entry name" value="HEME OXYGENASE HI_0854-RELATED"/>
    <property type="match status" value="1"/>
</dbReference>
<proteinExistence type="predicted"/>
<keyword evidence="4" id="KW-1185">Reference proteome</keyword>
<keyword evidence="1" id="KW-0560">Oxidoreductase</keyword>
<feature type="region of interest" description="Disordered" evidence="2">
    <location>
        <begin position="176"/>
        <end position="197"/>
    </location>
</feature>
<evidence type="ECO:0000256" key="2">
    <source>
        <dbReference type="SAM" id="MobiDB-lite"/>
    </source>
</evidence>
<protein>
    <submittedName>
        <fullName evidence="3">Pyridoxamine 5-phosphate oxidase</fullName>
    </submittedName>
</protein>